<feature type="region of interest" description="Disordered" evidence="1">
    <location>
        <begin position="871"/>
        <end position="895"/>
    </location>
</feature>
<feature type="transmembrane region" description="Helical" evidence="2">
    <location>
        <begin position="31"/>
        <end position="53"/>
    </location>
</feature>
<dbReference type="PANTHER" id="PTHR23242:SF9">
    <property type="entry name" value="TRANSCRIPTION FACTOR HOXA13"/>
    <property type="match status" value="1"/>
</dbReference>
<dbReference type="AlphaFoldDB" id="A0A5N5XFT7"/>
<evidence type="ECO:0000256" key="2">
    <source>
        <dbReference type="SAM" id="Phobius"/>
    </source>
</evidence>
<evidence type="ECO:0000313" key="4">
    <source>
        <dbReference type="Proteomes" id="UP000326565"/>
    </source>
</evidence>
<dbReference type="OrthoDB" id="3260408at2759"/>
<organism evidence="3 4">
    <name type="scientific">Aspergillus leporis</name>
    <dbReference type="NCBI Taxonomy" id="41062"/>
    <lineage>
        <taxon>Eukaryota</taxon>
        <taxon>Fungi</taxon>
        <taxon>Dikarya</taxon>
        <taxon>Ascomycota</taxon>
        <taxon>Pezizomycotina</taxon>
        <taxon>Eurotiomycetes</taxon>
        <taxon>Eurotiomycetidae</taxon>
        <taxon>Eurotiales</taxon>
        <taxon>Aspergillaceae</taxon>
        <taxon>Aspergillus</taxon>
        <taxon>Aspergillus subgen. Circumdati</taxon>
    </lineage>
</organism>
<dbReference type="Proteomes" id="UP000326565">
    <property type="component" value="Unassembled WGS sequence"/>
</dbReference>
<dbReference type="PANTHER" id="PTHR23242">
    <property type="entry name" value="TRANSCRIPTION FACTOR HOXA13"/>
    <property type="match status" value="1"/>
</dbReference>
<evidence type="ECO:0000256" key="1">
    <source>
        <dbReference type="SAM" id="MobiDB-lite"/>
    </source>
</evidence>
<protein>
    <recommendedName>
        <fullName evidence="5">Transcription factor hoxa13</fullName>
    </recommendedName>
</protein>
<accession>A0A5N5XFT7</accession>
<feature type="region of interest" description="Disordered" evidence="1">
    <location>
        <begin position="556"/>
        <end position="577"/>
    </location>
</feature>
<dbReference type="EMBL" id="ML732153">
    <property type="protein sequence ID" value="KAB8079035.1"/>
    <property type="molecule type" value="Genomic_DNA"/>
</dbReference>
<evidence type="ECO:0008006" key="5">
    <source>
        <dbReference type="Google" id="ProtNLM"/>
    </source>
</evidence>
<sequence>MATLDNGHASDGIVKAVGNNEVPLKHRRTNLFRWTLGLVVRLCIWYVLLTPFFRCPSRLSDLNESSPRVCKPYIIARSYVEPHVLPYYNTYGAPYVEKAHPYVVMINEKVYTPAANVAKLGYDKYGAPAVDQAHAYGSQQWERQVLPRLQSAKDSASEMYNSDVAPHVQRATEVVSPYYQKANTAFNSACVDYIQPFLARTSPLIGKTYTSGQDILTTTVIPYAQSSWSTVIYVANGWLWPKITGLYSENVEPQLVKIGQRLASYREGKQLRKVVDEVDSFSDEQVRVASASSEASRTESYAMPSTTVASLVSHTMSPTERVAQSREKIESDLRTWQEKFAAAVDKGFVDLEGRLYELVEGYINDRVKSYGESLVPALETIVEHELSSVKLRIGELTESLPNEDSPAEKAAQAELSKDIRQAAIAIRDRAHAIREWHKSFDQELVRRVSIAVNSTLDVLDSVRDLGLQEIGMRWAWMDGVTYKDWARYHTLKAQFEDWKGKFRDVGMHHSKLEDARALSDDILSRGMDAAEAAAKELARLKNVGKWKIAAREVSDNFDTRSCSPPPRPKPSDQPVTRPQEQYLDATSTNLNTSIHHEVASTGSPVQGITEFEEQTLGLDDAPLAHDWPISQDEVSPSEESGSSEFSAEFTSYGERDLPPALQTDGEEDDSTGSSWGVAAAEILLEQDVSDQGEAAEGLYSILEKASDKYTEATASAGTDSFHFNGAQDPNLRQASASSGPHYEAVENLISELLAGKDPSFAQNVMDKLQAIYGSPERGPELYTETVAGQNFAFTRSSSRSTPVSEDAVKDTPEQFQFEGCASYEGVTSSECAPSSAFHTSSATSEPAIAFESTREQDTSFAANANGFASEATKNTASHMQNSNNYFEHTPASDDL</sequence>
<feature type="region of interest" description="Disordered" evidence="1">
    <location>
        <begin position="718"/>
        <end position="740"/>
    </location>
</feature>
<evidence type="ECO:0000313" key="3">
    <source>
        <dbReference type="EMBL" id="KAB8079035.1"/>
    </source>
</evidence>
<keyword evidence="2" id="KW-1133">Transmembrane helix</keyword>
<reference evidence="3 4" key="1">
    <citation type="submission" date="2019-04" db="EMBL/GenBank/DDBJ databases">
        <title>Friends and foes A comparative genomics study of 23 Aspergillus species from section Flavi.</title>
        <authorList>
            <consortium name="DOE Joint Genome Institute"/>
            <person name="Kjaerbolling I."/>
            <person name="Vesth T."/>
            <person name="Frisvad J.C."/>
            <person name="Nybo J.L."/>
            <person name="Theobald S."/>
            <person name="Kildgaard S."/>
            <person name="Isbrandt T."/>
            <person name="Kuo A."/>
            <person name="Sato A."/>
            <person name="Lyhne E.K."/>
            <person name="Kogle M.E."/>
            <person name="Wiebenga A."/>
            <person name="Kun R.S."/>
            <person name="Lubbers R.J."/>
            <person name="Makela M.R."/>
            <person name="Barry K."/>
            <person name="Chovatia M."/>
            <person name="Clum A."/>
            <person name="Daum C."/>
            <person name="Haridas S."/>
            <person name="He G."/>
            <person name="LaButti K."/>
            <person name="Lipzen A."/>
            <person name="Mondo S."/>
            <person name="Riley R."/>
            <person name="Salamov A."/>
            <person name="Simmons B.A."/>
            <person name="Magnuson J.K."/>
            <person name="Henrissat B."/>
            <person name="Mortensen U.H."/>
            <person name="Larsen T.O."/>
            <person name="Devries R.P."/>
            <person name="Grigoriev I.V."/>
            <person name="Machida M."/>
            <person name="Baker S.E."/>
            <person name="Andersen M.R."/>
        </authorList>
    </citation>
    <scope>NUCLEOTIDE SEQUENCE [LARGE SCALE GENOMIC DNA]</scope>
    <source>
        <strain evidence="3 4">CBS 151.66</strain>
    </source>
</reference>
<feature type="compositionally biased region" description="Polar residues" evidence="1">
    <location>
        <begin position="871"/>
        <end position="886"/>
    </location>
</feature>
<name>A0A5N5XFT7_9EURO</name>
<keyword evidence="2" id="KW-0812">Transmembrane</keyword>
<keyword evidence="2" id="KW-0472">Membrane</keyword>
<keyword evidence="4" id="KW-1185">Reference proteome</keyword>
<feature type="region of interest" description="Disordered" evidence="1">
    <location>
        <begin position="622"/>
        <end position="677"/>
    </location>
</feature>
<proteinExistence type="predicted"/>
<gene>
    <name evidence="3" type="ORF">BDV29DRAFT_111329</name>
</gene>
<feature type="compositionally biased region" description="Low complexity" evidence="1">
    <location>
        <begin position="633"/>
        <end position="651"/>
    </location>
</feature>